<dbReference type="EMBL" id="GBRH01197878">
    <property type="protein sequence ID" value="JAE00018.1"/>
    <property type="molecule type" value="Transcribed_RNA"/>
</dbReference>
<proteinExistence type="predicted"/>
<evidence type="ECO:0000313" key="1">
    <source>
        <dbReference type="EMBL" id="JAE00018.1"/>
    </source>
</evidence>
<organism evidence="1">
    <name type="scientific">Arundo donax</name>
    <name type="common">Giant reed</name>
    <name type="synonym">Donax arundinaceus</name>
    <dbReference type="NCBI Taxonomy" id="35708"/>
    <lineage>
        <taxon>Eukaryota</taxon>
        <taxon>Viridiplantae</taxon>
        <taxon>Streptophyta</taxon>
        <taxon>Embryophyta</taxon>
        <taxon>Tracheophyta</taxon>
        <taxon>Spermatophyta</taxon>
        <taxon>Magnoliopsida</taxon>
        <taxon>Liliopsida</taxon>
        <taxon>Poales</taxon>
        <taxon>Poaceae</taxon>
        <taxon>PACMAD clade</taxon>
        <taxon>Arundinoideae</taxon>
        <taxon>Arundineae</taxon>
        <taxon>Arundo</taxon>
    </lineage>
</organism>
<reference evidence="1" key="2">
    <citation type="journal article" date="2015" name="Data Brief">
        <title>Shoot transcriptome of the giant reed, Arundo donax.</title>
        <authorList>
            <person name="Barrero R.A."/>
            <person name="Guerrero F.D."/>
            <person name="Moolhuijzen P."/>
            <person name="Goolsby J.A."/>
            <person name="Tidwell J."/>
            <person name="Bellgard S.E."/>
            <person name="Bellgard M.I."/>
        </authorList>
    </citation>
    <scope>NUCLEOTIDE SEQUENCE</scope>
    <source>
        <tissue evidence="1">Shoot tissue taken approximately 20 cm above the soil surface</tissue>
    </source>
</reference>
<sequence length="25" mass="2816">MKQPSCGDPHNNVLQFVLCMKPEAE</sequence>
<name>A0A0A9EVF0_ARUDO</name>
<reference evidence="1" key="1">
    <citation type="submission" date="2014-09" db="EMBL/GenBank/DDBJ databases">
        <authorList>
            <person name="Magalhaes I.L.F."/>
            <person name="Oliveira U."/>
            <person name="Santos F.R."/>
            <person name="Vidigal T.H.D.A."/>
            <person name="Brescovit A.D."/>
            <person name="Santos A.J."/>
        </authorList>
    </citation>
    <scope>NUCLEOTIDE SEQUENCE</scope>
    <source>
        <tissue evidence="1">Shoot tissue taken approximately 20 cm above the soil surface</tissue>
    </source>
</reference>
<dbReference type="AlphaFoldDB" id="A0A0A9EVF0"/>
<protein>
    <submittedName>
        <fullName evidence="1">Uncharacterized protein</fullName>
    </submittedName>
</protein>
<accession>A0A0A9EVF0</accession>